<dbReference type="Proteomes" id="UP000287866">
    <property type="component" value="Unassembled WGS sequence"/>
</dbReference>
<comment type="caution">
    <text evidence="6">The sequence shown here is derived from an EMBL/GenBank/DDBJ whole genome shotgun (WGS) entry which is preliminary data.</text>
</comment>
<dbReference type="PANTHER" id="PTHR30290:SF9">
    <property type="entry name" value="OLIGOPEPTIDE-BINDING PROTEIN APPA"/>
    <property type="match status" value="1"/>
</dbReference>
<dbReference type="CDD" id="cd00995">
    <property type="entry name" value="PBP2_NikA_DppA_OppA_like"/>
    <property type="match status" value="1"/>
</dbReference>
<keyword evidence="2" id="KW-0813">Transport</keyword>
<feature type="chain" id="PRO_5038504937" evidence="4">
    <location>
        <begin position="28"/>
        <end position="514"/>
    </location>
</feature>
<evidence type="ECO:0000313" key="7">
    <source>
        <dbReference type="Proteomes" id="UP000287866"/>
    </source>
</evidence>
<dbReference type="InterPro" id="IPR000914">
    <property type="entry name" value="SBP_5_dom"/>
</dbReference>
<organism evidence="6 7">
    <name type="scientific">Phycicoccus flavus</name>
    <dbReference type="NCBI Taxonomy" id="2502783"/>
    <lineage>
        <taxon>Bacteria</taxon>
        <taxon>Bacillati</taxon>
        <taxon>Actinomycetota</taxon>
        <taxon>Actinomycetes</taxon>
        <taxon>Micrococcales</taxon>
        <taxon>Intrasporangiaceae</taxon>
        <taxon>Phycicoccus</taxon>
    </lineage>
</organism>
<proteinExistence type="inferred from homology"/>
<sequence length="514" mass="54838">MRGHRHHPFAHRVLVPGVALCAAGALAACSSAVDAESGGGSATEGGTVTFAVALDAQPANMLSHLARNDPWVGSVFDSLIRKDADGQPQPALATKWEVSEDGRTVTVDLRDDVTFQNGDPFTAEDVVFTIDKVENQTEGSNMKYLVPSKVEKASDTQVVITFDSPPGDALFDWFEVMPMQDHKTFTATDDGTTINGTGPFSFTDWKPGAGYTLKKNGDYWGGDVNLDEIDYVVTEDATAELSALRSGRAQMAWGLTAADVKSMTADPQWTSLEAGGTVYSFNVNMSKKPFQNKKVRQAVGYAIDYDRINDQVFGGTGTTSNVFWDPKAPGMTDDLVHHYTYDPKKAKQLMQESGVSGASIPVAFGGNPALKAQFEIVQNNLAAIGIKASANQLDNGGFGAGLAKGDLGPAYMHLNGQVGLAPVTLIDSLPQLRKGNPEGLWNDEYVAKRDALTSATDDAASEQALVALAEYLQQEAVAFPLVQAPIQVVAKKNISGVTAERGGPMHFENAVITK</sequence>
<dbReference type="Gene3D" id="3.40.190.10">
    <property type="entry name" value="Periplasmic binding protein-like II"/>
    <property type="match status" value="1"/>
</dbReference>
<evidence type="ECO:0000256" key="1">
    <source>
        <dbReference type="ARBA" id="ARBA00005695"/>
    </source>
</evidence>
<keyword evidence="3 4" id="KW-0732">Signal</keyword>
<evidence type="ECO:0000256" key="2">
    <source>
        <dbReference type="ARBA" id="ARBA00022448"/>
    </source>
</evidence>
<feature type="domain" description="Solute-binding protein family 5" evidence="5">
    <location>
        <begin position="87"/>
        <end position="410"/>
    </location>
</feature>
<dbReference type="SUPFAM" id="SSF53850">
    <property type="entry name" value="Periplasmic binding protein-like II"/>
    <property type="match status" value="1"/>
</dbReference>
<dbReference type="InterPro" id="IPR030678">
    <property type="entry name" value="Peptide/Ni-bd"/>
</dbReference>
<protein>
    <submittedName>
        <fullName evidence="6">ABC transporter substrate-binding protein</fullName>
    </submittedName>
</protein>
<keyword evidence="7" id="KW-1185">Reference proteome</keyword>
<feature type="signal peptide" evidence="4">
    <location>
        <begin position="1"/>
        <end position="27"/>
    </location>
</feature>
<dbReference type="GO" id="GO:0043190">
    <property type="term" value="C:ATP-binding cassette (ABC) transporter complex"/>
    <property type="evidence" value="ECO:0007669"/>
    <property type="project" value="InterPro"/>
</dbReference>
<dbReference type="RefSeq" id="WP_164896120.1">
    <property type="nucleotide sequence ID" value="NZ_SAYU02000007.1"/>
</dbReference>
<dbReference type="Gene3D" id="3.90.76.10">
    <property type="entry name" value="Dipeptide-binding Protein, Domain 1"/>
    <property type="match status" value="1"/>
</dbReference>
<dbReference type="Gene3D" id="3.10.105.10">
    <property type="entry name" value="Dipeptide-binding Protein, Domain 3"/>
    <property type="match status" value="1"/>
</dbReference>
<dbReference type="GO" id="GO:0042597">
    <property type="term" value="C:periplasmic space"/>
    <property type="evidence" value="ECO:0007669"/>
    <property type="project" value="UniProtKB-ARBA"/>
</dbReference>
<dbReference type="InterPro" id="IPR039424">
    <property type="entry name" value="SBP_5"/>
</dbReference>
<gene>
    <name evidence="6" type="ORF">EPD83_003710</name>
</gene>
<evidence type="ECO:0000256" key="3">
    <source>
        <dbReference type="ARBA" id="ARBA00022729"/>
    </source>
</evidence>
<dbReference type="GO" id="GO:0015833">
    <property type="term" value="P:peptide transport"/>
    <property type="evidence" value="ECO:0007669"/>
    <property type="project" value="TreeGrafter"/>
</dbReference>
<evidence type="ECO:0000256" key="4">
    <source>
        <dbReference type="SAM" id="SignalP"/>
    </source>
</evidence>
<name>A0A8T6R2X4_9MICO</name>
<dbReference type="AlphaFoldDB" id="A0A8T6R2X4"/>
<dbReference type="PROSITE" id="PS51257">
    <property type="entry name" value="PROKAR_LIPOPROTEIN"/>
    <property type="match status" value="1"/>
</dbReference>
<reference evidence="6" key="1">
    <citation type="submission" date="2020-03" db="EMBL/GenBank/DDBJ databases">
        <title>Phycicoccus flavus sp. nov., a novel endophytic actinobacterium isolated from branch of Kandelia candel.</title>
        <authorList>
            <person name="Tuo L."/>
        </authorList>
    </citation>
    <scope>NUCLEOTIDE SEQUENCE</scope>
    <source>
        <strain evidence="6">CMS6Z-2</strain>
    </source>
</reference>
<dbReference type="PIRSF" id="PIRSF002741">
    <property type="entry name" value="MppA"/>
    <property type="match status" value="1"/>
</dbReference>
<evidence type="ECO:0000313" key="6">
    <source>
        <dbReference type="EMBL" id="NHA67165.1"/>
    </source>
</evidence>
<accession>A0A8T6R2X4</accession>
<dbReference type="EMBL" id="SAYU02000007">
    <property type="protein sequence ID" value="NHA67165.1"/>
    <property type="molecule type" value="Genomic_DNA"/>
</dbReference>
<dbReference type="PANTHER" id="PTHR30290">
    <property type="entry name" value="PERIPLASMIC BINDING COMPONENT OF ABC TRANSPORTER"/>
    <property type="match status" value="1"/>
</dbReference>
<dbReference type="Pfam" id="PF00496">
    <property type="entry name" value="SBP_bac_5"/>
    <property type="match status" value="1"/>
</dbReference>
<evidence type="ECO:0000259" key="5">
    <source>
        <dbReference type="Pfam" id="PF00496"/>
    </source>
</evidence>
<dbReference type="GO" id="GO:1904680">
    <property type="term" value="F:peptide transmembrane transporter activity"/>
    <property type="evidence" value="ECO:0007669"/>
    <property type="project" value="TreeGrafter"/>
</dbReference>
<comment type="similarity">
    <text evidence="1">Belongs to the bacterial solute-binding protein 5 family.</text>
</comment>